<reference evidence="3" key="1">
    <citation type="journal article" date="2019" name="Int. J. Syst. Evol. Microbiol.">
        <title>The Global Catalogue of Microorganisms (GCM) 10K type strain sequencing project: providing services to taxonomists for standard genome sequencing and annotation.</title>
        <authorList>
            <consortium name="The Broad Institute Genomics Platform"/>
            <consortium name="The Broad Institute Genome Sequencing Center for Infectious Disease"/>
            <person name="Wu L."/>
            <person name="Ma J."/>
        </authorList>
    </citation>
    <scope>NUCLEOTIDE SEQUENCE [LARGE SCALE GENOMIC DNA]</scope>
    <source>
        <strain evidence="3">CGMCC 1.15297</strain>
    </source>
</reference>
<feature type="transmembrane region" description="Helical" evidence="1">
    <location>
        <begin position="79"/>
        <end position="98"/>
    </location>
</feature>
<accession>A0ABQ1F5D5</accession>
<gene>
    <name evidence="2" type="ORF">GCM10010923_04610</name>
</gene>
<evidence type="ECO:0000313" key="3">
    <source>
        <dbReference type="Proteomes" id="UP000603317"/>
    </source>
</evidence>
<evidence type="ECO:0000256" key="1">
    <source>
        <dbReference type="SAM" id="Phobius"/>
    </source>
</evidence>
<protein>
    <recommendedName>
        <fullName evidence="4">DUF1499 domain-containing protein</fullName>
    </recommendedName>
</protein>
<keyword evidence="3" id="KW-1185">Reference proteome</keyword>
<dbReference type="InterPro" id="IPR010865">
    <property type="entry name" value="DUF1499"/>
</dbReference>
<comment type="caution">
    <text evidence="2">The sequence shown here is derived from an EMBL/GenBank/DDBJ whole genome shotgun (WGS) entry which is preliminary data.</text>
</comment>
<feature type="transmembrane region" description="Helical" evidence="1">
    <location>
        <begin position="12"/>
        <end position="37"/>
    </location>
</feature>
<dbReference type="Proteomes" id="UP000603317">
    <property type="component" value="Unassembled WGS sequence"/>
</dbReference>
<name>A0ABQ1F5D5_9SPHN</name>
<feature type="transmembrane region" description="Helical" evidence="1">
    <location>
        <begin position="49"/>
        <end position="73"/>
    </location>
</feature>
<sequence length="247" mass="26487">MTTSHNRHWTAWLGKLALTLSLAAIVVALVGTTLARFDAIEKMTGFMGFVYALRSAMWLAGFAALALVLSWVLGKRTSWSALVGLLAAGALMATGAWLRGEAGKYPAIHDATTDLENPPAFTALEIPEDNLRGVESEADWRELHRAGYPDLAPVEVPSSVADTIARAEELAEERGWTVIASDAEAGRLEAVAYAGWIKFEDIVVLTAEPNESGGSTVNMRSISRVGVSDLGYNAKRIREFLAALEAG</sequence>
<dbReference type="EMBL" id="BMID01000001">
    <property type="protein sequence ID" value="GFZ99372.1"/>
    <property type="molecule type" value="Genomic_DNA"/>
</dbReference>
<evidence type="ECO:0008006" key="4">
    <source>
        <dbReference type="Google" id="ProtNLM"/>
    </source>
</evidence>
<keyword evidence="1" id="KW-0812">Transmembrane</keyword>
<evidence type="ECO:0000313" key="2">
    <source>
        <dbReference type="EMBL" id="GFZ99372.1"/>
    </source>
</evidence>
<dbReference type="Pfam" id="PF07386">
    <property type="entry name" value="DUF1499"/>
    <property type="match status" value="1"/>
</dbReference>
<proteinExistence type="predicted"/>
<keyword evidence="1" id="KW-0472">Membrane</keyword>
<organism evidence="2 3">
    <name type="scientific">Blastomonas marina</name>
    <dbReference type="NCBI Taxonomy" id="1867408"/>
    <lineage>
        <taxon>Bacteria</taxon>
        <taxon>Pseudomonadati</taxon>
        <taxon>Pseudomonadota</taxon>
        <taxon>Alphaproteobacteria</taxon>
        <taxon>Sphingomonadales</taxon>
        <taxon>Sphingomonadaceae</taxon>
        <taxon>Blastomonas</taxon>
    </lineage>
</organism>
<dbReference type="RefSeq" id="WP_188641164.1">
    <property type="nucleotide sequence ID" value="NZ_BMID01000001.1"/>
</dbReference>
<keyword evidence="1" id="KW-1133">Transmembrane helix</keyword>